<evidence type="ECO:0000259" key="1">
    <source>
        <dbReference type="PROSITE" id="PS50181"/>
    </source>
</evidence>
<dbReference type="InterPro" id="IPR001810">
    <property type="entry name" value="F-box_dom"/>
</dbReference>
<dbReference type="InterPro" id="IPR036047">
    <property type="entry name" value="F-box-like_dom_sf"/>
</dbReference>
<protein>
    <recommendedName>
        <fullName evidence="1">F-box domain-containing protein</fullName>
    </recommendedName>
</protein>
<reference evidence="3" key="1">
    <citation type="journal article" date="2021" name="BMC Genomics">
        <title>Chromosome-level genome assembly and manually-curated proteome of model necrotroph Parastagonospora nodorum Sn15 reveals a genome-wide trove of candidate effector homologs, and redundancy of virulence-related functions within an accessory chromosome.</title>
        <authorList>
            <person name="Bertazzoni S."/>
            <person name="Jones D.A.B."/>
            <person name="Phan H.T."/>
            <person name="Tan K.-C."/>
            <person name="Hane J.K."/>
        </authorList>
    </citation>
    <scope>NUCLEOTIDE SEQUENCE [LARGE SCALE GENOMIC DNA]</scope>
    <source>
        <strain evidence="3">SN15 / ATCC MYA-4574 / FGSC 10173)</strain>
    </source>
</reference>
<dbReference type="RefSeq" id="XP_001801243.1">
    <property type="nucleotide sequence ID" value="XM_001801191.1"/>
</dbReference>
<dbReference type="Proteomes" id="UP000663193">
    <property type="component" value="Chromosome 18"/>
</dbReference>
<dbReference type="OrthoDB" id="629492at2759"/>
<name>A0A7U2FIL2_PHANO</name>
<sequence length="277" mass="31678">MAEFHLRQFMRLISLSDKRTETEKHISRDPDMARARIQTEKNNLPIEMLQHILSYLDCIALLRCRCACARWLDCILGDSGDLRNIMFLPKRIAAKTNKGQSYNLTITFYTDAKNPYRQLRSSTVGIISQILMVSTSPGDADSAISLHPFMLKSSYMKAHIPKGLIKAPSRSLHFLSLWNRADYRLVHPGDSELWKHFLVTTPASTEVRVKYRYIDQENYPLESEDGQGSEVLRNVVGVRFCEVFDAIEAKAMGLLRRAALKQFDENPQACLEFPGLH</sequence>
<proteinExistence type="predicted"/>
<keyword evidence="3" id="KW-1185">Reference proteome</keyword>
<dbReference type="VEuPathDB" id="FungiDB:JI435_109880"/>
<dbReference type="KEGG" id="pno:SNOG_10988"/>
<dbReference type="Gene3D" id="1.20.1280.50">
    <property type="match status" value="1"/>
</dbReference>
<dbReference type="AlphaFoldDB" id="A0A7U2FIL2"/>
<dbReference type="PROSITE" id="PS50181">
    <property type="entry name" value="FBOX"/>
    <property type="match status" value="1"/>
</dbReference>
<dbReference type="EMBL" id="CP069040">
    <property type="protein sequence ID" value="QRD05064.1"/>
    <property type="molecule type" value="Genomic_DNA"/>
</dbReference>
<dbReference type="SUPFAM" id="SSF81383">
    <property type="entry name" value="F-box domain"/>
    <property type="match status" value="1"/>
</dbReference>
<accession>A0A7U2FIL2</accession>
<organism evidence="2 3">
    <name type="scientific">Phaeosphaeria nodorum (strain SN15 / ATCC MYA-4574 / FGSC 10173)</name>
    <name type="common">Glume blotch fungus</name>
    <name type="synonym">Parastagonospora nodorum</name>
    <dbReference type="NCBI Taxonomy" id="321614"/>
    <lineage>
        <taxon>Eukaryota</taxon>
        <taxon>Fungi</taxon>
        <taxon>Dikarya</taxon>
        <taxon>Ascomycota</taxon>
        <taxon>Pezizomycotina</taxon>
        <taxon>Dothideomycetes</taxon>
        <taxon>Pleosporomycetidae</taxon>
        <taxon>Pleosporales</taxon>
        <taxon>Pleosporineae</taxon>
        <taxon>Phaeosphaeriaceae</taxon>
        <taxon>Parastagonospora</taxon>
    </lineage>
</organism>
<evidence type="ECO:0000313" key="3">
    <source>
        <dbReference type="Proteomes" id="UP000663193"/>
    </source>
</evidence>
<dbReference type="Pfam" id="PF12937">
    <property type="entry name" value="F-box-like"/>
    <property type="match status" value="1"/>
</dbReference>
<gene>
    <name evidence="2" type="ORF">JI435_109880</name>
</gene>
<evidence type="ECO:0000313" key="2">
    <source>
        <dbReference type="EMBL" id="QRD05064.1"/>
    </source>
</evidence>
<dbReference type="SMART" id="SM00256">
    <property type="entry name" value="FBOX"/>
    <property type="match status" value="1"/>
</dbReference>
<dbReference type="CDD" id="cd09917">
    <property type="entry name" value="F-box_SF"/>
    <property type="match status" value="1"/>
</dbReference>
<feature type="domain" description="F-box" evidence="1">
    <location>
        <begin position="38"/>
        <end position="85"/>
    </location>
</feature>